<dbReference type="InterPro" id="IPR021109">
    <property type="entry name" value="Peptidase_aspartic_dom_sf"/>
</dbReference>
<dbReference type="Gene3D" id="2.40.70.10">
    <property type="entry name" value="Acid Proteases"/>
    <property type="match status" value="2"/>
</dbReference>
<name>A0A067P8U6_9AGAM</name>
<dbReference type="InParanoid" id="A0A067P8U6"/>
<dbReference type="Proteomes" id="UP000027265">
    <property type="component" value="Unassembled WGS sequence"/>
</dbReference>
<evidence type="ECO:0000313" key="3">
    <source>
        <dbReference type="Proteomes" id="UP000027265"/>
    </source>
</evidence>
<dbReference type="EMBL" id="KL197749">
    <property type="protein sequence ID" value="KDQ51338.1"/>
    <property type="molecule type" value="Genomic_DNA"/>
</dbReference>
<protein>
    <recommendedName>
        <fullName evidence="1">Peptidase A1 domain-containing protein</fullName>
    </recommendedName>
</protein>
<dbReference type="HOGENOM" id="CLU_1759083_0_0_1"/>
<dbReference type="STRING" id="933084.A0A067P8U6"/>
<reference evidence="3" key="1">
    <citation type="journal article" date="2014" name="Proc. Natl. Acad. Sci. U.S.A.">
        <title>Extensive sampling of basidiomycete genomes demonstrates inadequacy of the white-rot/brown-rot paradigm for wood decay fungi.</title>
        <authorList>
            <person name="Riley R."/>
            <person name="Salamov A.A."/>
            <person name="Brown D.W."/>
            <person name="Nagy L.G."/>
            <person name="Floudas D."/>
            <person name="Held B.W."/>
            <person name="Levasseur A."/>
            <person name="Lombard V."/>
            <person name="Morin E."/>
            <person name="Otillar R."/>
            <person name="Lindquist E.A."/>
            <person name="Sun H."/>
            <person name="LaButti K.M."/>
            <person name="Schmutz J."/>
            <person name="Jabbour D."/>
            <person name="Luo H."/>
            <person name="Baker S.E."/>
            <person name="Pisabarro A.G."/>
            <person name="Walton J.D."/>
            <person name="Blanchette R.A."/>
            <person name="Henrissat B."/>
            <person name="Martin F."/>
            <person name="Cullen D."/>
            <person name="Hibbett D.S."/>
            <person name="Grigoriev I.V."/>
        </authorList>
    </citation>
    <scope>NUCLEOTIDE SEQUENCE [LARGE SCALE GENOMIC DNA]</scope>
    <source>
        <strain evidence="3">MUCL 33604</strain>
    </source>
</reference>
<gene>
    <name evidence="2" type="ORF">JAAARDRAFT_211118</name>
</gene>
<dbReference type="SUPFAM" id="SSF50630">
    <property type="entry name" value="Acid proteases"/>
    <property type="match status" value="1"/>
</dbReference>
<accession>A0A067P8U6</accession>
<organism evidence="2 3">
    <name type="scientific">Jaapia argillacea MUCL 33604</name>
    <dbReference type="NCBI Taxonomy" id="933084"/>
    <lineage>
        <taxon>Eukaryota</taxon>
        <taxon>Fungi</taxon>
        <taxon>Dikarya</taxon>
        <taxon>Basidiomycota</taxon>
        <taxon>Agaricomycotina</taxon>
        <taxon>Agaricomycetes</taxon>
        <taxon>Agaricomycetidae</taxon>
        <taxon>Jaapiales</taxon>
        <taxon>Jaapiaceae</taxon>
        <taxon>Jaapia</taxon>
    </lineage>
</organism>
<keyword evidence="3" id="KW-1185">Reference proteome</keyword>
<feature type="domain" description="Peptidase A1" evidence="1">
    <location>
        <begin position="6"/>
        <end position="77"/>
    </location>
</feature>
<dbReference type="Pfam" id="PF00026">
    <property type="entry name" value="Asp"/>
    <property type="match status" value="1"/>
</dbReference>
<dbReference type="AlphaFoldDB" id="A0A067P8U6"/>
<sequence>MVASDPVDGIIWMATYPAIFNLGEPPHFNTAYSENKVTSDLFAFRLASSGSDLYLGETASALYNGSVEYHSINSNTQIYANQSAQCPPRVFRRLLLSPMQLTPTVAFSWGGKSWTVSSANFNLGETCSGSGQCVGALAGQDLGLGNNV</sequence>
<dbReference type="OrthoDB" id="15189at2759"/>
<proteinExistence type="predicted"/>
<dbReference type="InterPro" id="IPR033121">
    <property type="entry name" value="PEPTIDASE_A1"/>
</dbReference>
<evidence type="ECO:0000259" key="1">
    <source>
        <dbReference type="Pfam" id="PF00026"/>
    </source>
</evidence>
<evidence type="ECO:0000313" key="2">
    <source>
        <dbReference type="EMBL" id="KDQ51338.1"/>
    </source>
</evidence>